<protein>
    <submittedName>
        <fullName evidence="8">Uncharacterized protein LOC107013623</fullName>
    </submittedName>
</protein>
<dbReference type="Pfam" id="PF23121">
    <property type="entry name" value="SPOC_AIPP2"/>
    <property type="match status" value="1"/>
</dbReference>
<dbReference type="PANTHER" id="PTHR33304:SF36">
    <property type="entry name" value="GB|AAF26970.1-RELATED"/>
    <property type="match status" value="1"/>
</dbReference>
<keyword evidence="3" id="KW-0862">Zinc</keyword>
<evidence type="ECO:0000259" key="6">
    <source>
        <dbReference type="Pfam" id="PF23121"/>
    </source>
</evidence>
<dbReference type="GeneID" id="107013623"/>
<reference evidence="7" key="1">
    <citation type="journal article" date="2014" name="Nat. Genet.">
        <title>The genome of the stress-tolerant wild tomato species Solanum pennellii.</title>
        <authorList>
            <person name="Bolger A."/>
            <person name="Scossa F."/>
            <person name="Bolger M.E."/>
            <person name="Lanz C."/>
            <person name="Maumus F."/>
            <person name="Tohge T."/>
            <person name="Quesneville H."/>
            <person name="Alseekh S."/>
            <person name="Sorensen I."/>
            <person name="Lichtenstein G."/>
            <person name="Fich E.A."/>
            <person name="Conte M."/>
            <person name="Keller H."/>
            <person name="Schneeberger K."/>
            <person name="Schwacke R."/>
            <person name="Ofner I."/>
            <person name="Vrebalov J."/>
            <person name="Xu Y."/>
            <person name="Osorio S."/>
            <person name="Aflitos S.A."/>
            <person name="Schijlen E."/>
            <person name="Jimenez-Gomez J.M."/>
            <person name="Ryngajllo M."/>
            <person name="Kimura S."/>
            <person name="Kumar R."/>
            <person name="Koenig D."/>
            <person name="Headland L.R."/>
            <person name="Maloof J.N."/>
            <person name="Sinha N."/>
            <person name="van Ham R.C."/>
            <person name="Lankhorst R.K."/>
            <person name="Mao L."/>
            <person name="Vogel A."/>
            <person name="Arsova B."/>
            <person name="Panstruga R."/>
            <person name="Fei Z."/>
            <person name="Rose J.K."/>
            <person name="Zamir D."/>
            <person name="Carrari F."/>
            <person name="Giovannoni J.J."/>
            <person name="Weigel D."/>
            <person name="Usadel B."/>
            <person name="Fernie A.R."/>
        </authorList>
    </citation>
    <scope>NUCLEOTIDE SEQUENCE [LARGE SCALE GENOMIC DNA]</scope>
    <source>
        <strain evidence="7">cv. LA0716</strain>
    </source>
</reference>
<evidence type="ECO:0000313" key="7">
    <source>
        <dbReference type="Proteomes" id="UP000694930"/>
    </source>
</evidence>
<gene>
    <name evidence="8" type="primary">LOC107013623</name>
</gene>
<keyword evidence="2" id="KW-0863">Zinc-finger</keyword>
<keyword evidence="1" id="KW-0479">Metal-binding</keyword>
<accession>A0ABM1V6S5</accession>
<reference evidence="8" key="2">
    <citation type="submission" date="2025-08" db="UniProtKB">
        <authorList>
            <consortium name="RefSeq"/>
        </authorList>
    </citation>
    <scope>IDENTIFICATION</scope>
</reference>
<dbReference type="Proteomes" id="UP000694930">
    <property type="component" value="Chromosome 3"/>
</dbReference>
<keyword evidence="5" id="KW-0804">Transcription</keyword>
<evidence type="ECO:0000256" key="4">
    <source>
        <dbReference type="ARBA" id="ARBA00023015"/>
    </source>
</evidence>
<name>A0ABM1V6S5_SOLPN</name>
<evidence type="ECO:0000256" key="2">
    <source>
        <dbReference type="ARBA" id="ARBA00022771"/>
    </source>
</evidence>
<keyword evidence="7" id="KW-1185">Reference proteome</keyword>
<feature type="domain" description="AIPP2-like SPOC-like" evidence="6">
    <location>
        <begin position="237"/>
        <end position="369"/>
    </location>
</feature>
<organism evidence="7 8">
    <name type="scientific">Solanum pennellii</name>
    <name type="common">Tomato</name>
    <name type="synonym">Lycopersicon pennellii</name>
    <dbReference type="NCBI Taxonomy" id="28526"/>
    <lineage>
        <taxon>Eukaryota</taxon>
        <taxon>Viridiplantae</taxon>
        <taxon>Streptophyta</taxon>
        <taxon>Embryophyta</taxon>
        <taxon>Tracheophyta</taxon>
        <taxon>Spermatophyta</taxon>
        <taxon>Magnoliopsida</taxon>
        <taxon>eudicotyledons</taxon>
        <taxon>Gunneridae</taxon>
        <taxon>Pentapetalae</taxon>
        <taxon>asterids</taxon>
        <taxon>lamiids</taxon>
        <taxon>Solanales</taxon>
        <taxon>Solanaceae</taxon>
        <taxon>Solanoideae</taxon>
        <taxon>Solaneae</taxon>
        <taxon>Solanum</taxon>
        <taxon>Solanum subgen. Lycopersicon</taxon>
    </lineage>
</organism>
<sequence>MATHDQRQKGLRPHKEKICKVCGHVYKDVVMHDFIKYCLCFLCTHISLPFRDCRVDCYKDAPNNWCCEKCLKKQKDENSEGLELHASSNICQSTLPPKKRSKFLGENWKKEEQIRKTKYIPVDEAIGLLNSVSSRVMSTKSKTTETRGNSSKPRTQILDIFPKKRTLQYSLGSTGYKKPPSYLNFKKIEPSIKQVESSKDPERVTNLEHRSFNAVKTSGVMNPPMTHPCDPALAHSWKGSFEISSCSEFVQSDLHDFIQAHPPSRVKRKVYDLLGLLPHTLKFELVPREDIWTKLFNNYCPGKEDVGLYFLSSERERSGIYTSLVEFIRNRDFVMRMMINDVELLVLASTTLHNDCQKWNNEYFLWGLFYRIGQYTDGCAEGGSNKVIDMEIDMIAGENV</sequence>
<proteinExistence type="predicted"/>
<evidence type="ECO:0000256" key="3">
    <source>
        <dbReference type="ARBA" id="ARBA00022833"/>
    </source>
</evidence>
<evidence type="ECO:0000256" key="5">
    <source>
        <dbReference type="ARBA" id="ARBA00023163"/>
    </source>
</evidence>
<evidence type="ECO:0000313" key="8">
    <source>
        <dbReference type="RefSeq" id="XP_027771443.1"/>
    </source>
</evidence>
<dbReference type="RefSeq" id="XP_027771443.1">
    <property type="nucleotide sequence ID" value="XM_027915642.1"/>
</dbReference>
<evidence type="ECO:0000256" key="1">
    <source>
        <dbReference type="ARBA" id="ARBA00022723"/>
    </source>
</evidence>
<dbReference type="InterPro" id="IPR049914">
    <property type="entry name" value="PHD1-3/5-6"/>
</dbReference>
<dbReference type="InterPro" id="IPR056280">
    <property type="entry name" value="AIPP2-like_SPOC"/>
</dbReference>
<dbReference type="PANTHER" id="PTHR33304">
    <property type="match status" value="1"/>
</dbReference>
<keyword evidence="4" id="KW-0805">Transcription regulation</keyword>